<dbReference type="InterPro" id="IPR007332">
    <property type="entry name" value="DUF411"/>
</dbReference>
<evidence type="ECO:0000313" key="3">
    <source>
        <dbReference type="Proteomes" id="UP000005867"/>
    </source>
</evidence>
<keyword evidence="1" id="KW-0472">Membrane</keyword>
<keyword evidence="1" id="KW-0812">Transmembrane</keyword>
<dbReference type="STRING" id="1104324.P186_1782"/>
<protein>
    <submittedName>
        <fullName evidence="2">Uncharacterized protein</fullName>
    </submittedName>
</protein>
<accession>G7VH19</accession>
<sequence>MYFNYLMAREKRQKSVVKSLFVLVVVAVASLTLGVVLKQFYFNGAVSRETGSVKAVFYYSPPCGCCGTYLPKLRSILAVEVRVVSPEELIGIKKSLGIPVDLQSCHTVVINGRYVEGHVPVSAVAELAQDGFVGVKGLALPHRETDSKT</sequence>
<dbReference type="KEGG" id="pyr:P186_1782"/>
<dbReference type="EMBL" id="CP003098">
    <property type="protein sequence ID" value="AET33190.1"/>
    <property type="molecule type" value="Genomic_DNA"/>
</dbReference>
<dbReference type="eggNOG" id="arCOG03913">
    <property type="taxonomic scope" value="Archaea"/>
</dbReference>
<feature type="transmembrane region" description="Helical" evidence="1">
    <location>
        <begin position="20"/>
        <end position="42"/>
    </location>
</feature>
<dbReference type="BioCyc" id="PSP1104324:GJSN-1746-MONOMER"/>
<dbReference type="InterPro" id="IPR036249">
    <property type="entry name" value="Thioredoxin-like_sf"/>
</dbReference>
<keyword evidence="1" id="KW-1133">Transmembrane helix</keyword>
<keyword evidence="3" id="KW-1185">Reference proteome</keyword>
<dbReference type="AlphaFoldDB" id="G7VH19"/>
<gene>
    <name evidence="2" type="ORF">P186_1782</name>
</gene>
<dbReference type="Proteomes" id="UP000005867">
    <property type="component" value="Chromosome"/>
</dbReference>
<organism evidence="2 3">
    <name type="scientific">Pyrobaculum ferrireducens</name>
    <dbReference type="NCBI Taxonomy" id="1104324"/>
    <lineage>
        <taxon>Archaea</taxon>
        <taxon>Thermoproteota</taxon>
        <taxon>Thermoprotei</taxon>
        <taxon>Thermoproteales</taxon>
        <taxon>Thermoproteaceae</taxon>
        <taxon>Pyrobaculum</taxon>
    </lineage>
</organism>
<dbReference type="SUPFAM" id="SSF52833">
    <property type="entry name" value="Thioredoxin-like"/>
    <property type="match status" value="1"/>
</dbReference>
<dbReference type="Pfam" id="PF04214">
    <property type="entry name" value="DUF411"/>
    <property type="match status" value="1"/>
</dbReference>
<proteinExistence type="predicted"/>
<reference evidence="2 3" key="1">
    <citation type="journal article" date="2012" name="J. Bacteriol.">
        <title>Complete genome sequence of strain 1860, a crenarchaeon of the genus pyrobaculum able to grow with various electron acceptors.</title>
        <authorList>
            <person name="Mardanov A.V."/>
            <person name="Gumerov V.M."/>
            <person name="Slobodkina G.B."/>
            <person name="Beletsky A.V."/>
            <person name="Bonch-Osmolovskaya E.A."/>
            <person name="Ravin N.V."/>
            <person name="Skryabin K.G."/>
        </authorList>
    </citation>
    <scope>NUCLEOTIDE SEQUENCE [LARGE SCALE GENOMIC DNA]</scope>
    <source>
        <strain evidence="2 3">1860</strain>
    </source>
</reference>
<dbReference type="HOGENOM" id="CLU_112034_2_0_2"/>
<evidence type="ECO:0000313" key="2">
    <source>
        <dbReference type="EMBL" id="AET33190.1"/>
    </source>
</evidence>
<name>G7VH19_9CREN</name>
<evidence type="ECO:0000256" key="1">
    <source>
        <dbReference type="SAM" id="Phobius"/>
    </source>
</evidence>